<dbReference type="Gene3D" id="3.10.20.300">
    <property type="entry name" value="mk0293 like domain"/>
    <property type="match status" value="1"/>
</dbReference>
<dbReference type="AlphaFoldDB" id="A0A6P1M2D1"/>
<name>A0A6P1M2D1_9BACT</name>
<dbReference type="Proteomes" id="UP000464954">
    <property type="component" value="Chromosome"/>
</dbReference>
<keyword evidence="1 2" id="KW-0533">Nickel</keyword>
<dbReference type="Gene3D" id="3.30.70.1380">
    <property type="entry name" value="Transcriptional regulatory protein pf0864 domain like"/>
    <property type="match status" value="1"/>
</dbReference>
<sequence length="406" mass="44337">MNKSLYLSGYSGISGNMFIGALLDAGYSEEALRETVSALPVSGYTLKFEKTVKMGIEATLFDVELDPHEHQPHRHLRHIVEIIEAADLSDRVKQRSIAVFTKLAEAEAKVHGTTVEKIHFHEVGAVDAIIDVVGTVSGLEALGIEKIVAGNLRTGFGFIECAHGSMPIPAPATAELLHGIPYTQGSVEKELLTPTGAALIATLCDSFGDRPEGFVTEKTAYGAGGWDLEIPNVLRAELGRFPTLDPSEAREVVRMQSSDQQDRQKTDLLVLETNIDDCNPQVISYAMDRLFDAGALDVWQTPVVMKKGRSGIKLSVLCPILIKNELEWIIFEETTSIGIRSFPVDRTALNRREETTETPWGSVRVKISSLNGRVCSATPEYDDCVALAEKSGVPLKEVMHAAHNTQ</sequence>
<dbReference type="NCBIfam" id="TIGR00299">
    <property type="entry name" value="nickel pincer cofactor biosynthesis protein LarC"/>
    <property type="match status" value="1"/>
</dbReference>
<organism evidence="3 4">
    <name type="scientific">Tichowtungia aerotolerans</name>
    <dbReference type="NCBI Taxonomy" id="2697043"/>
    <lineage>
        <taxon>Bacteria</taxon>
        <taxon>Pseudomonadati</taxon>
        <taxon>Kiritimatiellota</taxon>
        <taxon>Tichowtungiia</taxon>
        <taxon>Tichowtungiales</taxon>
        <taxon>Tichowtungiaceae</taxon>
        <taxon>Tichowtungia</taxon>
    </lineage>
</organism>
<dbReference type="RefSeq" id="WP_160627859.1">
    <property type="nucleotide sequence ID" value="NZ_CP047593.1"/>
</dbReference>
<reference evidence="3 4" key="1">
    <citation type="submission" date="2020-01" db="EMBL/GenBank/DDBJ databases">
        <title>Ponticoccus aerotolerans gen. nov., sp. nov., an anaerobic bacterium and proposal of Ponticoccusceae fam. nov., Ponticoccusles ord. nov. and Ponticoccuse classis nov. in the phylum Kiritimatiellaeota.</title>
        <authorList>
            <person name="Zhou L.Y."/>
            <person name="Du Z.J."/>
        </authorList>
    </citation>
    <scope>NUCLEOTIDE SEQUENCE [LARGE SCALE GENOMIC DNA]</scope>
    <source>
        <strain evidence="3 4">S-5007</strain>
    </source>
</reference>
<dbReference type="GO" id="GO:0016151">
    <property type="term" value="F:nickel cation binding"/>
    <property type="evidence" value="ECO:0007669"/>
    <property type="project" value="UniProtKB-UniRule"/>
</dbReference>
<dbReference type="PANTHER" id="PTHR36566">
    <property type="entry name" value="NICKEL INSERTION PROTEIN-RELATED"/>
    <property type="match status" value="1"/>
</dbReference>
<keyword evidence="4" id="KW-1185">Reference proteome</keyword>
<dbReference type="GO" id="GO:0016829">
    <property type="term" value="F:lyase activity"/>
    <property type="evidence" value="ECO:0007669"/>
    <property type="project" value="UniProtKB-UniRule"/>
</dbReference>
<dbReference type="HAMAP" id="MF_01074">
    <property type="entry name" value="LarC"/>
    <property type="match status" value="1"/>
</dbReference>
<evidence type="ECO:0000256" key="2">
    <source>
        <dbReference type="HAMAP-Rule" id="MF_01074"/>
    </source>
</evidence>
<keyword evidence="2" id="KW-0456">Lyase</keyword>
<comment type="similarity">
    <text evidence="2">Belongs to the LarC family.</text>
</comment>
<evidence type="ECO:0000313" key="4">
    <source>
        <dbReference type="Proteomes" id="UP000464954"/>
    </source>
</evidence>
<dbReference type="InterPro" id="IPR002822">
    <property type="entry name" value="Ni_insertion"/>
</dbReference>
<protein>
    <recommendedName>
        <fullName evidence="2">Putative nickel insertion protein</fullName>
    </recommendedName>
</protein>
<dbReference type="PANTHER" id="PTHR36566:SF1">
    <property type="entry name" value="PYRIDINIUM-3,5-BISTHIOCARBOXYLIC ACID MONONUCLEOTIDE NICKEL INSERTION PROTEIN"/>
    <property type="match status" value="1"/>
</dbReference>
<gene>
    <name evidence="3" type="primary">larC</name>
    <name evidence="3" type="ORF">GT409_05835</name>
</gene>
<dbReference type="EMBL" id="CP047593">
    <property type="protein sequence ID" value="QHI68989.1"/>
    <property type="molecule type" value="Genomic_DNA"/>
</dbReference>
<evidence type="ECO:0000313" key="3">
    <source>
        <dbReference type="EMBL" id="QHI68989.1"/>
    </source>
</evidence>
<proteinExistence type="inferred from homology"/>
<accession>A0A6P1M2D1</accession>
<dbReference type="Pfam" id="PF01969">
    <property type="entry name" value="Ni_insertion"/>
    <property type="match status" value="1"/>
</dbReference>
<evidence type="ECO:0000256" key="1">
    <source>
        <dbReference type="ARBA" id="ARBA00022596"/>
    </source>
</evidence>
<dbReference type="KEGG" id="taer:GT409_05835"/>